<reference evidence="11 12" key="1">
    <citation type="submission" date="2020-08" db="EMBL/GenBank/DDBJ databases">
        <title>Genomic Encyclopedia of Type Strains, Phase IV (KMG-IV): sequencing the most valuable type-strain genomes for metagenomic binning, comparative biology and taxonomic classification.</title>
        <authorList>
            <person name="Goeker M."/>
        </authorList>
    </citation>
    <scope>NUCLEOTIDE SEQUENCE [LARGE SCALE GENOMIC DNA]</scope>
    <source>
        <strain evidence="11 12">DSM 101064</strain>
    </source>
</reference>
<dbReference type="PANTHER" id="PTHR38050">
    <property type="match status" value="1"/>
</dbReference>
<evidence type="ECO:0000256" key="5">
    <source>
        <dbReference type="ARBA" id="ARBA00022801"/>
    </source>
</evidence>
<dbReference type="PANTHER" id="PTHR38050:SF2">
    <property type="entry name" value="FERULOYL ESTERASE C-RELATED"/>
    <property type="match status" value="1"/>
</dbReference>
<sequence length="278" mass="29563">MSKIPKIIATLCATLIGTAAQAGCGPDPEPCEVPLGTYHIALPDGADGDIPALMFLHGAGGSGNGSTRSGSMADNANARGYAVIGPNGLERENGRSGTSWSFHPDRPQQRDEMAFFRQIADDVAARFGIDRDNIILGGFSIGGSTASYIACQDPTAFAAYAPVGGSFWRPHPTDCAGPVRLLHTHGWKDKTVPLEGRPLGGGSILQGDVWHAMGLWRAENGCDGLRADSFDTSGDFWVRTWEECDAGTALEFVLHPGGHGIPQGWSTYMFDWFEALPD</sequence>
<dbReference type="GO" id="GO:0030600">
    <property type="term" value="F:feruloyl esterase activity"/>
    <property type="evidence" value="ECO:0007669"/>
    <property type="project" value="InterPro"/>
</dbReference>
<dbReference type="InterPro" id="IPR043595">
    <property type="entry name" value="FaeB/C/D"/>
</dbReference>
<proteinExistence type="predicted"/>
<keyword evidence="2" id="KW-0964">Secreted</keyword>
<feature type="region of interest" description="Disordered" evidence="8">
    <location>
        <begin position="86"/>
        <end position="106"/>
    </location>
</feature>
<evidence type="ECO:0000256" key="7">
    <source>
        <dbReference type="ARBA" id="ARBA00023326"/>
    </source>
</evidence>
<dbReference type="GO" id="GO:0045493">
    <property type="term" value="P:xylan catabolic process"/>
    <property type="evidence" value="ECO:0007669"/>
    <property type="project" value="UniProtKB-KW"/>
</dbReference>
<dbReference type="SUPFAM" id="SSF53474">
    <property type="entry name" value="alpha/beta-Hydrolases"/>
    <property type="match status" value="1"/>
</dbReference>
<evidence type="ECO:0000256" key="8">
    <source>
        <dbReference type="SAM" id="MobiDB-lite"/>
    </source>
</evidence>
<comment type="subcellular location">
    <subcellularLocation>
        <location evidence="1">Secreted</location>
    </subcellularLocation>
</comment>
<evidence type="ECO:0000259" key="10">
    <source>
        <dbReference type="Pfam" id="PF02230"/>
    </source>
</evidence>
<evidence type="ECO:0000256" key="1">
    <source>
        <dbReference type="ARBA" id="ARBA00004613"/>
    </source>
</evidence>
<organism evidence="11 12">
    <name type="scientific">Yoonia ponticola</name>
    <dbReference type="NCBI Taxonomy" id="1524255"/>
    <lineage>
        <taxon>Bacteria</taxon>
        <taxon>Pseudomonadati</taxon>
        <taxon>Pseudomonadota</taxon>
        <taxon>Alphaproteobacteria</taxon>
        <taxon>Rhodobacterales</taxon>
        <taxon>Paracoccaceae</taxon>
        <taxon>Yoonia</taxon>
    </lineage>
</organism>
<evidence type="ECO:0000256" key="2">
    <source>
        <dbReference type="ARBA" id="ARBA00022525"/>
    </source>
</evidence>
<keyword evidence="4 9" id="KW-0732">Signal</keyword>
<dbReference type="InterPro" id="IPR029058">
    <property type="entry name" value="AB_hydrolase_fold"/>
</dbReference>
<keyword evidence="5" id="KW-0378">Hydrolase</keyword>
<protein>
    <submittedName>
        <fullName evidence="11">Polyhydroxybutyrate depolymerase</fullName>
    </submittedName>
</protein>
<keyword evidence="3" id="KW-0858">Xylan degradation</keyword>
<gene>
    <name evidence="11" type="ORF">FHS72_000710</name>
</gene>
<dbReference type="GO" id="GO:0005576">
    <property type="term" value="C:extracellular region"/>
    <property type="evidence" value="ECO:0007669"/>
    <property type="project" value="UniProtKB-SubCell"/>
</dbReference>
<evidence type="ECO:0000256" key="4">
    <source>
        <dbReference type="ARBA" id="ARBA00022729"/>
    </source>
</evidence>
<name>A0A7W9EWZ1_9RHOB</name>
<feature type="domain" description="Phospholipase/carboxylesterase/thioesterase" evidence="10">
    <location>
        <begin position="51"/>
        <end position="194"/>
    </location>
</feature>
<keyword evidence="12" id="KW-1185">Reference proteome</keyword>
<dbReference type="InterPro" id="IPR003140">
    <property type="entry name" value="PLipase/COase/thioEstase"/>
</dbReference>
<dbReference type="Gene3D" id="3.40.50.1820">
    <property type="entry name" value="alpha/beta hydrolase"/>
    <property type="match status" value="1"/>
</dbReference>
<feature type="chain" id="PRO_5030525904" evidence="9">
    <location>
        <begin position="23"/>
        <end position="278"/>
    </location>
</feature>
<evidence type="ECO:0000313" key="12">
    <source>
        <dbReference type="Proteomes" id="UP000535415"/>
    </source>
</evidence>
<evidence type="ECO:0000256" key="3">
    <source>
        <dbReference type="ARBA" id="ARBA00022651"/>
    </source>
</evidence>
<accession>A0A7W9EWZ1</accession>
<keyword evidence="7" id="KW-0624">Polysaccharide degradation</keyword>
<keyword evidence="6" id="KW-0119">Carbohydrate metabolism</keyword>
<dbReference type="Proteomes" id="UP000535415">
    <property type="component" value="Unassembled WGS sequence"/>
</dbReference>
<dbReference type="RefSeq" id="WP_221235339.1">
    <property type="nucleotide sequence ID" value="NZ_JACIJM010000002.1"/>
</dbReference>
<dbReference type="Pfam" id="PF02230">
    <property type="entry name" value="Abhydrolase_2"/>
    <property type="match status" value="1"/>
</dbReference>
<evidence type="ECO:0000256" key="9">
    <source>
        <dbReference type="SAM" id="SignalP"/>
    </source>
</evidence>
<evidence type="ECO:0000256" key="6">
    <source>
        <dbReference type="ARBA" id="ARBA00023277"/>
    </source>
</evidence>
<evidence type="ECO:0000313" key="11">
    <source>
        <dbReference type="EMBL" id="MBB5721103.1"/>
    </source>
</evidence>
<comment type="caution">
    <text evidence="11">The sequence shown here is derived from an EMBL/GenBank/DDBJ whole genome shotgun (WGS) entry which is preliminary data.</text>
</comment>
<feature type="signal peptide" evidence="9">
    <location>
        <begin position="1"/>
        <end position="22"/>
    </location>
</feature>
<dbReference type="EMBL" id="JACIJM010000002">
    <property type="protein sequence ID" value="MBB5721103.1"/>
    <property type="molecule type" value="Genomic_DNA"/>
</dbReference>
<dbReference type="AlphaFoldDB" id="A0A7W9EWZ1"/>